<evidence type="ECO:0000259" key="2">
    <source>
        <dbReference type="Pfam" id="PF18998"/>
    </source>
</evidence>
<keyword evidence="4" id="KW-1185">Reference proteome</keyword>
<dbReference type="InterPro" id="IPR044060">
    <property type="entry name" value="Bacterial_rp_domain"/>
</dbReference>
<dbReference type="Gene3D" id="2.40.128.340">
    <property type="match status" value="1"/>
</dbReference>
<feature type="domain" description="Bacterial repeat" evidence="2">
    <location>
        <begin position="360"/>
        <end position="412"/>
    </location>
</feature>
<dbReference type="Proteomes" id="UP000033423">
    <property type="component" value="Unassembled WGS sequence"/>
</dbReference>
<dbReference type="PANTHER" id="PTHR46580:SF2">
    <property type="entry name" value="MAM DOMAIN-CONTAINING PROTEIN"/>
    <property type="match status" value="1"/>
</dbReference>
<dbReference type="SUPFAM" id="SSF69318">
    <property type="entry name" value="Integrin alpha N-terminal domain"/>
    <property type="match status" value="2"/>
</dbReference>
<dbReference type="InterPro" id="IPR028994">
    <property type="entry name" value="Integrin_alpha_N"/>
</dbReference>
<evidence type="ECO:0000256" key="1">
    <source>
        <dbReference type="ARBA" id="ARBA00022729"/>
    </source>
</evidence>
<comment type="caution">
    <text evidence="3">The sequence shown here is derived from an EMBL/GenBank/DDBJ whole genome shotgun (WGS) entry which is preliminary data.</text>
</comment>
<dbReference type="Pfam" id="PF18998">
    <property type="entry name" value="Flg_new_2"/>
    <property type="match status" value="4"/>
</dbReference>
<reference evidence="3 4" key="1">
    <citation type="submission" date="2015-02" db="EMBL/GenBank/DDBJ databases">
        <title>Single-cell genomics of uncultivated deep-branching MTB reveals a conserved set of magnetosome genes.</title>
        <authorList>
            <person name="Kolinko S."/>
            <person name="Richter M."/>
            <person name="Glockner F.O."/>
            <person name="Brachmann A."/>
            <person name="Schuler D."/>
        </authorList>
    </citation>
    <scope>NUCLEOTIDE SEQUENCE [LARGE SCALE GENOMIC DNA]</scope>
    <source>
        <strain evidence="3">TM-1</strain>
    </source>
</reference>
<dbReference type="InterPro" id="IPR013517">
    <property type="entry name" value="FG-GAP"/>
</dbReference>
<dbReference type="Gene3D" id="2.130.10.130">
    <property type="entry name" value="Integrin alpha, N-terminal"/>
    <property type="match status" value="1"/>
</dbReference>
<feature type="domain" description="Bacterial repeat" evidence="2">
    <location>
        <begin position="604"/>
        <end position="678"/>
    </location>
</feature>
<name>A0A0F3GJ74_9BACT</name>
<dbReference type="AlphaFoldDB" id="A0A0F3GJ74"/>
<protein>
    <submittedName>
        <fullName evidence="3">FG-GAP repeat-containing protein</fullName>
    </submittedName>
</protein>
<dbReference type="EMBL" id="LACI01002484">
    <property type="protein sequence ID" value="KJU81936.1"/>
    <property type="molecule type" value="Genomic_DNA"/>
</dbReference>
<dbReference type="PANTHER" id="PTHR46580">
    <property type="entry name" value="SENSOR KINASE-RELATED"/>
    <property type="match status" value="1"/>
</dbReference>
<accession>A0A0F3GJ74</accession>
<feature type="domain" description="Bacterial repeat" evidence="2">
    <location>
        <begin position="444"/>
        <end position="512"/>
    </location>
</feature>
<evidence type="ECO:0000313" key="4">
    <source>
        <dbReference type="Proteomes" id="UP000033423"/>
    </source>
</evidence>
<proteinExistence type="predicted"/>
<evidence type="ECO:0000313" key="3">
    <source>
        <dbReference type="EMBL" id="KJU81936.1"/>
    </source>
</evidence>
<feature type="domain" description="Bacterial repeat" evidence="2">
    <location>
        <begin position="532"/>
        <end position="595"/>
    </location>
</feature>
<gene>
    <name evidence="3" type="ORF">MBAV_005864</name>
</gene>
<keyword evidence="1" id="KW-0732">Signal</keyword>
<sequence>MANLTARTRFFNNYGGAIVMKNKIKGLGGAIVLLLALIVTDANAGNTIVPTTTDYWTGYSEYGNITVSSTVDGIQVNGYDVNKGAMERTVNVYDFTASEVFIKWKVHGAGYYTKAVVGIGDTGSNVVTNGNTSTVSSVGGSTVIADDTWYYTRIRLSVDNKLYLAVTATDKYDNAGGTVFMNTNGTISDASFFKNGLFYASIWDNGGGKDAYIVIGEAKIVQSMSCGTLTKAGGDNPETFNFDMGTTSAHFFLEYDTYSVQDEIMVSYEGNQIYTTGCVGKKDSVALSYSGTSSVITVSTNPNCTGTTGTAWEFTVTCPVGGISVQVIGNSLYNSKGNGTVVSSDNKVKCRDNGIDCAIMYKTAADVTLTAYADLDYSFTGWGKHCKDRGKALSCTLNTWYERFVTAQFTPNEFLNKLTLTKSGRSSGTVIPSGGQIIWTNNTGAAFYESNDNITLTPQPDQNVYFSGWSGDCSGGSACTVDCSGSVCTEGCSGSACTLAMSKARRVDAKFEPMAKLNLTRAGSGTGSVKPSTGTITWSSRTGTGYYLPKTSVTLTAEPNPGSVFSGWSNDCSGFDSTCTLDIFADRTVTATFSLSSQTTAKLTVTKQGSGNGTVSVSSGALAWYGNTGTATYDLNTQVSLTAMPSVGSTFAGWTGCNASNMTCTLTMSGDKGVVATFIPLVSNKAEYDFDGNGISDALWRDNSTGDVYIWLMKDTGISSGDFVIKGLLDWDIVGVADFNSDGKSDIVLRNSQGDVYMWLMDGTKIYTHEYVSRRLPKEWVLKAVGDFNGDGKADMMWQNTLGDVYVWLMDGANIKNAAYIAQALGAEWKFKGVADLDGDKKSDIVWQNAGTGAVFVWLMDSVGISKGYYATTEDYAASGVSGNWQIKAIADFNGDGKADILWQDSTSGDLYLWLMSGTKVDSNNSNYVKRAVAETWQIKKAGDYNGDGKVDILWQDVTSGDVYIYIMDGVRIATEGYATKGLSGQWHIR</sequence>
<organism evidence="3 4">
    <name type="scientific">Candidatus Magnetobacterium bavaricum</name>
    <dbReference type="NCBI Taxonomy" id="29290"/>
    <lineage>
        <taxon>Bacteria</taxon>
        <taxon>Pseudomonadati</taxon>
        <taxon>Nitrospirota</taxon>
        <taxon>Thermodesulfovibrionia</taxon>
        <taxon>Thermodesulfovibrionales</taxon>
        <taxon>Candidatus Magnetobacteriaceae</taxon>
        <taxon>Candidatus Magnetobacterium</taxon>
    </lineage>
</organism>
<dbReference type="Pfam" id="PF13517">
    <property type="entry name" value="FG-GAP_3"/>
    <property type="match status" value="2"/>
</dbReference>